<feature type="region of interest" description="Disordered" evidence="2">
    <location>
        <begin position="60"/>
        <end position="85"/>
    </location>
</feature>
<evidence type="ECO:0000256" key="2">
    <source>
        <dbReference type="SAM" id="MobiDB-lite"/>
    </source>
</evidence>
<keyword evidence="4" id="KW-1185">Reference proteome</keyword>
<dbReference type="EMBL" id="ML213515">
    <property type="protein sequence ID" value="TFK49573.1"/>
    <property type="molecule type" value="Genomic_DNA"/>
</dbReference>
<sequence>MAYEFDIAKNEVGRLRIQVFTLEERCGRLEKLLQEMREMVRVRDRELDRLQKDRDRLLSDRAQSAVLSQPPRHARSTKGRSVERKVGKDLINEERAIVRHSRQIQDIHGLDLLSMSPTTLAFEEQRARIQGVETFMTMADTWSGAQIIQSVQDLNSETLQFAASAAELCLTEPPQKPPPARYREAIIGTVSRLGEGLVRILSTRSHSQDPILVQFALQAVVLTCTMRCFSSFCVGLPLKPDTFFGQIHMQMRSCELQPVSSRWRALTHRYINVLHPGLEEQAVEELTDIIFLWCADVLAAAKCAAPISSKEALKERFGTQIRRILQAACKLARITKEEIMSTNFELMSVDPGRQYDPQDTIDSFAEYGSPRGRAICTTELGVRCTTVKRGSEGVKLVDTSKVLLKPRAIFDSVVQVLDADG</sequence>
<name>A0A5C3MX93_9AGAM</name>
<reference evidence="3 4" key="1">
    <citation type="journal article" date="2019" name="Nat. Ecol. Evol.">
        <title>Megaphylogeny resolves global patterns of mushroom evolution.</title>
        <authorList>
            <person name="Varga T."/>
            <person name="Krizsan K."/>
            <person name="Foldi C."/>
            <person name="Dima B."/>
            <person name="Sanchez-Garcia M."/>
            <person name="Sanchez-Ramirez S."/>
            <person name="Szollosi G.J."/>
            <person name="Szarkandi J.G."/>
            <person name="Papp V."/>
            <person name="Albert L."/>
            <person name="Andreopoulos W."/>
            <person name="Angelini C."/>
            <person name="Antonin V."/>
            <person name="Barry K.W."/>
            <person name="Bougher N.L."/>
            <person name="Buchanan P."/>
            <person name="Buyck B."/>
            <person name="Bense V."/>
            <person name="Catcheside P."/>
            <person name="Chovatia M."/>
            <person name="Cooper J."/>
            <person name="Damon W."/>
            <person name="Desjardin D."/>
            <person name="Finy P."/>
            <person name="Geml J."/>
            <person name="Haridas S."/>
            <person name="Hughes K."/>
            <person name="Justo A."/>
            <person name="Karasinski D."/>
            <person name="Kautmanova I."/>
            <person name="Kiss B."/>
            <person name="Kocsube S."/>
            <person name="Kotiranta H."/>
            <person name="LaButti K.M."/>
            <person name="Lechner B.E."/>
            <person name="Liimatainen K."/>
            <person name="Lipzen A."/>
            <person name="Lukacs Z."/>
            <person name="Mihaltcheva S."/>
            <person name="Morgado L.N."/>
            <person name="Niskanen T."/>
            <person name="Noordeloos M.E."/>
            <person name="Ohm R.A."/>
            <person name="Ortiz-Santana B."/>
            <person name="Ovrebo C."/>
            <person name="Racz N."/>
            <person name="Riley R."/>
            <person name="Savchenko A."/>
            <person name="Shiryaev A."/>
            <person name="Soop K."/>
            <person name="Spirin V."/>
            <person name="Szebenyi C."/>
            <person name="Tomsovsky M."/>
            <person name="Tulloss R.E."/>
            <person name="Uehling J."/>
            <person name="Grigoriev I.V."/>
            <person name="Vagvolgyi C."/>
            <person name="Papp T."/>
            <person name="Martin F.M."/>
            <person name="Miettinen O."/>
            <person name="Hibbett D.S."/>
            <person name="Nagy L.G."/>
        </authorList>
    </citation>
    <scope>NUCLEOTIDE SEQUENCE [LARGE SCALE GENOMIC DNA]</scope>
    <source>
        <strain evidence="3 4">OMC1185</strain>
    </source>
</reference>
<protein>
    <submittedName>
        <fullName evidence="3">Uncharacterized protein</fullName>
    </submittedName>
</protein>
<organism evidence="3 4">
    <name type="scientific">Heliocybe sulcata</name>
    <dbReference type="NCBI Taxonomy" id="5364"/>
    <lineage>
        <taxon>Eukaryota</taxon>
        <taxon>Fungi</taxon>
        <taxon>Dikarya</taxon>
        <taxon>Basidiomycota</taxon>
        <taxon>Agaricomycotina</taxon>
        <taxon>Agaricomycetes</taxon>
        <taxon>Gloeophyllales</taxon>
        <taxon>Gloeophyllaceae</taxon>
        <taxon>Heliocybe</taxon>
    </lineage>
</organism>
<dbReference type="Proteomes" id="UP000305948">
    <property type="component" value="Unassembled WGS sequence"/>
</dbReference>
<evidence type="ECO:0000256" key="1">
    <source>
        <dbReference type="SAM" id="Coils"/>
    </source>
</evidence>
<gene>
    <name evidence="3" type="ORF">OE88DRAFT_1713364</name>
</gene>
<evidence type="ECO:0000313" key="3">
    <source>
        <dbReference type="EMBL" id="TFK49573.1"/>
    </source>
</evidence>
<dbReference type="OrthoDB" id="3173171at2759"/>
<keyword evidence="1" id="KW-0175">Coiled coil</keyword>
<evidence type="ECO:0000313" key="4">
    <source>
        <dbReference type="Proteomes" id="UP000305948"/>
    </source>
</evidence>
<dbReference type="AlphaFoldDB" id="A0A5C3MX93"/>
<proteinExistence type="predicted"/>
<feature type="coiled-coil region" evidence="1">
    <location>
        <begin position="19"/>
        <end position="53"/>
    </location>
</feature>
<accession>A0A5C3MX93</accession>